<dbReference type="PANTHER" id="PTHR35871">
    <property type="entry name" value="EXPRESSED PROTEIN"/>
    <property type="match status" value="1"/>
</dbReference>
<dbReference type="OrthoDB" id="10039611at2759"/>
<dbReference type="InterPro" id="IPR036397">
    <property type="entry name" value="RNaseH_sf"/>
</dbReference>
<gene>
    <name evidence="1" type="ORF">M407DRAFT_69583</name>
</gene>
<evidence type="ECO:0000313" key="1">
    <source>
        <dbReference type="EMBL" id="KIO30087.1"/>
    </source>
</evidence>
<evidence type="ECO:0000313" key="2">
    <source>
        <dbReference type="Proteomes" id="UP000054248"/>
    </source>
</evidence>
<dbReference type="Gene3D" id="3.30.420.10">
    <property type="entry name" value="Ribonuclease H-like superfamily/Ribonuclease H"/>
    <property type="match status" value="1"/>
</dbReference>
<dbReference type="AlphaFoldDB" id="A0A0C3M8P4"/>
<keyword evidence="2" id="KW-1185">Reference proteome</keyword>
<dbReference type="EMBL" id="KN822975">
    <property type="protein sequence ID" value="KIO30087.1"/>
    <property type="molecule type" value="Genomic_DNA"/>
</dbReference>
<proteinExistence type="predicted"/>
<reference evidence="1 2" key="1">
    <citation type="submission" date="2014-04" db="EMBL/GenBank/DDBJ databases">
        <authorList>
            <consortium name="DOE Joint Genome Institute"/>
            <person name="Kuo A."/>
            <person name="Girlanda M."/>
            <person name="Perotto S."/>
            <person name="Kohler A."/>
            <person name="Nagy L.G."/>
            <person name="Floudas D."/>
            <person name="Copeland A."/>
            <person name="Barry K.W."/>
            <person name="Cichocki N."/>
            <person name="Veneault-Fourrey C."/>
            <person name="LaButti K."/>
            <person name="Lindquist E.A."/>
            <person name="Lipzen A."/>
            <person name="Lundell T."/>
            <person name="Morin E."/>
            <person name="Murat C."/>
            <person name="Sun H."/>
            <person name="Tunlid A."/>
            <person name="Henrissat B."/>
            <person name="Grigoriev I.V."/>
            <person name="Hibbett D.S."/>
            <person name="Martin F."/>
            <person name="Nordberg H.P."/>
            <person name="Cantor M.N."/>
            <person name="Hua S.X."/>
        </authorList>
    </citation>
    <scope>NUCLEOTIDE SEQUENCE [LARGE SCALE GENOMIC DNA]</scope>
    <source>
        <strain evidence="1 2">MUT 4182</strain>
    </source>
</reference>
<accession>A0A0C3M8P4</accession>
<dbReference type="STRING" id="1051891.A0A0C3M8P4"/>
<dbReference type="HOGENOM" id="CLU_005726_1_0_1"/>
<dbReference type="PANTHER" id="PTHR35871:SF1">
    <property type="entry name" value="CXC1-LIKE CYSTEINE CLUSTER ASSOCIATED WITH KDZ TRANSPOSASES DOMAIN-CONTAINING PROTEIN"/>
    <property type="match status" value="1"/>
</dbReference>
<sequence length="520" mass="60449">MLAFLRYYASGSLQKWWIEASELATIGAGKGSYFGRQLRSWVMQYVASTTLPLLLPVQFKRSMVDDEDFKNDIKMHLQAQGKWVKAAHIVEFLQQEEVKQKYGLTKAISECTARRWMHEMAYRYGRERNGQYVDGHEREDVVEYQKNVFLKRWDEFESRMLLHDGEGKVVQVPKLPNFPHTLRVEQVAHDESTFYAHDQRKTRWIPEGESPIPAKKGEGISLMASDFCSPSLGWLRSPDGSREARLLFRAGKNRDGWFDSEDILQQTDLAIDLFEENFPLGNVIGLFCFDNAPSHQKRAPDALSARRMPKGTKFWPKKVPDNYVRMRAGKLPNGAQQDFWYPDDHPNKELARKFKGMKIILKERGRWPNTTPEPKAECDGFNCPPGWTDCCTRRLLWSESDFANQKSALQELVEARGHLFPFYPKYHCELNFIEQCWGKAKYEYCMYTMPKTEVELERNVRMALDSVTVPMMRRFANRSARFMDAYRKGLLGAEAAWANKKYRGHCVLPHNVILEIQNGL</sequence>
<protein>
    <submittedName>
        <fullName evidence="1">Uncharacterized protein</fullName>
    </submittedName>
</protein>
<name>A0A0C3M8P4_9AGAM</name>
<dbReference type="Proteomes" id="UP000054248">
    <property type="component" value="Unassembled WGS sequence"/>
</dbReference>
<reference evidence="2" key="2">
    <citation type="submission" date="2015-01" db="EMBL/GenBank/DDBJ databases">
        <title>Evolutionary Origins and Diversification of the Mycorrhizal Mutualists.</title>
        <authorList>
            <consortium name="DOE Joint Genome Institute"/>
            <consortium name="Mycorrhizal Genomics Consortium"/>
            <person name="Kohler A."/>
            <person name="Kuo A."/>
            <person name="Nagy L.G."/>
            <person name="Floudas D."/>
            <person name="Copeland A."/>
            <person name="Barry K.W."/>
            <person name="Cichocki N."/>
            <person name="Veneault-Fourrey C."/>
            <person name="LaButti K."/>
            <person name="Lindquist E.A."/>
            <person name="Lipzen A."/>
            <person name="Lundell T."/>
            <person name="Morin E."/>
            <person name="Murat C."/>
            <person name="Riley R."/>
            <person name="Ohm R."/>
            <person name="Sun H."/>
            <person name="Tunlid A."/>
            <person name="Henrissat B."/>
            <person name="Grigoriev I.V."/>
            <person name="Hibbett D.S."/>
            <person name="Martin F."/>
        </authorList>
    </citation>
    <scope>NUCLEOTIDE SEQUENCE [LARGE SCALE GENOMIC DNA]</scope>
    <source>
        <strain evidence="2">MUT 4182</strain>
    </source>
</reference>
<dbReference type="GO" id="GO:0003676">
    <property type="term" value="F:nucleic acid binding"/>
    <property type="evidence" value="ECO:0007669"/>
    <property type="project" value="InterPro"/>
</dbReference>
<organism evidence="1 2">
    <name type="scientific">Tulasnella calospora MUT 4182</name>
    <dbReference type="NCBI Taxonomy" id="1051891"/>
    <lineage>
        <taxon>Eukaryota</taxon>
        <taxon>Fungi</taxon>
        <taxon>Dikarya</taxon>
        <taxon>Basidiomycota</taxon>
        <taxon>Agaricomycotina</taxon>
        <taxon>Agaricomycetes</taxon>
        <taxon>Cantharellales</taxon>
        <taxon>Tulasnellaceae</taxon>
        <taxon>Tulasnella</taxon>
    </lineage>
</organism>